<feature type="region of interest" description="Disordered" evidence="1">
    <location>
        <begin position="144"/>
        <end position="186"/>
    </location>
</feature>
<evidence type="ECO:0000256" key="1">
    <source>
        <dbReference type="SAM" id="MobiDB-lite"/>
    </source>
</evidence>
<accession>A0A1C3XLG8</accession>
<reference evidence="2 3" key="1">
    <citation type="submission" date="2016-08" db="EMBL/GenBank/DDBJ databases">
        <authorList>
            <person name="Seilhamer J.J."/>
        </authorList>
    </citation>
    <scope>NUCLEOTIDE SEQUENCE [LARGE SCALE GENOMIC DNA]</scope>
    <source>
        <strain evidence="2 3">CCBAU 10071</strain>
    </source>
</reference>
<dbReference type="Proteomes" id="UP000183174">
    <property type="component" value="Unassembled WGS sequence"/>
</dbReference>
<name>A0A1C3XLG8_9BRAD</name>
<sequence length="186" mass="20189">MAAQELCRSRPGRVVARYPRRAGTPRGARDTQPIVNPVAASKSIDLFLASLRTPWNDGAMRPTGSASRESEDRPAPPDPLIRACQVCENGLKSTPGGLAANCSPGCRSNILEPIRTSFLERFNVGSNPGAASKRTRYCSFLRRQRFRGMRPQHPNDVPGAQRRRPGAPKPWPSPHPASSSTKPGAK</sequence>
<evidence type="ECO:0000313" key="2">
    <source>
        <dbReference type="EMBL" id="SCB52896.1"/>
    </source>
</evidence>
<dbReference type="EMBL" id="FMAE01000042">
    <property type="protein sequence ID" value="SCB52896.1"/>
    <property type="molecule type" value="Genomic_DNA"/>
</dbReference>
<gene>
    <name evidence="2" type="ORF">GA0061099_104214</name>
</gene>
<feature type="compositionally biased region" description="Polar residues" evidence="1">
    <location>
        <begin position="176"/>
        <end position="186"/>
    </location>
</feature>
<feature type="region of interest" description="Disordered" evidence="1">
    <location>
        <begin position="57"/>
        <end position="77"/>
    </location>
</feature>
<evidence type="ECO:0000313" key="3">
    <source>
        <dbReference type="Proteomes" id="UP000183174"/>
    </source>
</evidence>
<proteinExistence type="predicted"/>
<organism evidence="2 3">
    <name type="scientific">Bradyrhizobium yuanmingense</name>
    <dbReference type="NCBI Taxonomy" id="108015"/>
    <lineage>
        <taxon>Bacteria</taxon>
        <taxon>Pseudomonadati</taxon>
        <taxon>Pseudomonadota</taxon>
        <taxon>Alphaproteobacteria</taxon>
        <taxon>Hyphomicrobiales</taxon>
        <taxon>Nitrobacteraceae</taxon>
        <taxon>Bradyrhizobium</taxon>
    </lineage>
</organism>
<protein>
    <submittedName>
        <fullName evidence="2">Uncharacterized protein</fullName>
    </submittedName>
</protein>
<dbReference type="AlphaFoldDB" id="A0A1C3XLG8"/>